<protein>
    <recommendedName>
        <fullName evidence="11">Cation-transporting P-type ATPase N-terminal domain-containing protein</fullName>
    </recommendedName>
</protein>
<dbReference type="PANTHER" id="PTHR42861">
    <property type="entry name" value="CALCIUM-TRANSPORTING ATPASE"/>
    <property type="match status" value="1"/>
</dbReference>
<dbReference type="InterPro" id="IPR018303">
    <property type="entry name" value="ATPase_P-typ_P_site"/>
</dbReference>
<dbReference type="GO" id="GO:0016020">
    <property type="term" value="C:membrane"/>
    <property type="evidence" value="ECO:0007669"/>
    <property type="project" value="InterPro"/>
</dbReference>
<dbReference type="SFLD" id="SFLDG00002">
    <property type="entry name" value="C1.7:_P-type_atpase_like"/>
    <property type="match status" value="1"/>
</dbReference>
<feature type="transmembrane region" description="Helical" evidence="10">
    <location>
        <begin position="88"/>
        <end position="108"/>
    </location>
</feature>
<comment type="subcellular location">
    <subcellularLocation>
        <location evidence="1">Endomembrane system</location>
        <topology evidence="1">Multi-pass membrane protein</topology>
    </subcellularLocation>
</comment>
<proteinExistence type="predicted"/>
<dbReference type="Gene3D" id="3.40.50.1000">
    <property type="entry name" value="HAD superfamily/HAD-like"/>
    <property type="match status" value="1"/>
</dbReference>
<dbReference type="InterPro" id="IPR023298">
    <property type="entry name" value="ATPase_P-typ_TM_dom_sf"/>
</dbReference>
<dbReference type="PhylomeDB" id="A0A0G4FRB5"/>
<dbReference type="InterPro" id="IPR059000">
    <property type="entry name" value="ATPase_P-type_domA"/>
</dbReference>
<dbReference type="VEuPathDB" id="CryptoDB:Cvel_18381"/>
<dbReference type="Pfam" id="PF00122">
    <property type="entry name" value="E1-E2_ATPase"/>
    <property type="match status" value="1"/>
</dbReference>
<evidence type="ECO:0000256" key="10">
    <source>
        <dbReference type="SAM" id="Phobius"/>
    </source>
</evidence>
<keyword evidence="6" id="KW-0460">Magnesium</keyword>
<dbReference type="InterPro" id="IPR023214">
    <property type="entry name" value="HAD_sf"/>
</dbReference>
<organism evidence="12">
    <name type="scientific">Chromera velia CCMP2878</name>
    <dbReference type="NCBI Taxonomy" id="1169474"/>
    <lineage>
        <taxon>Eukaryota</taxon>
        <taxon>Sar</taxon>
        <taxon>Alveolata</taxon>
        <taxon>Colpodellida</taxon>
        <taxon>Chromeraceae</taxon>
        <taxon>Chromera</taxon>
    </lineage>
</organism>
<dbReference type="InterPro" id="IPR006068">
    <property type="entry name" value="ATPase_P-typ_cation-transptr_C"/>
</dbReference>
<dbReference type="SFLD" id="SFLDS00003">
    <property type="entry name" value="Haloacid_Dehalogenase"/>
    <property type="match status" value="1"/>
</dbReference>
<evidence type="ECO:0000256" key="3">
    <source>
        <dbReference type="ARBA" id="ARBA00022692"/>
    </source>
</evidence>
<dbReference type="NCBIfam" id="TIGR01494">
    <property type="entry name" value="ATPase_P-type"/>
    <property type="match status" value="2"/>
</dbReference>
<name>A0A0G4FRB5_9ALVE</name>
<evidence type="ECO:0000256" key="2">
    <source>
        <dbReference type="ARBA" id="ARBA00022553"/>
    </source>
</evidence>
<evidence type="ECO:0000313" key="12">
    <source>
        <dbReference type="EMBL" id="CEM17121.1"/>
    </source>
</evidence>
<feature type="transmembrane region" description="Helical" evidence="10">
    <location>
        <begin position="114"/>
        <end position="133"/>
    </location>
</feature>
<reference evidence="12" key="1">
    <citation type="submission" date="2014-11" db="EMBL/GenBank/DDBJ databases">
        <authorList>
            <person name="Otto D Thomas"/>
            <person name="Naeem Raeece"/>
        </authorList>
    </citation>
    <scope>NUCLEOTIDE SEQUENCE</scope>
</reference>
<evidence type="ECO:0000256" key="1">
    <source>
        <dbReference type="ARBA" id="ARBA00004127"/>
    </source>
</evidence>
<keyword evidence="7" id="KW-1278">Translocase</keyword>
<accession>A0A0G4FRB5</accession>
<dbReference type="EMBL" id="CDMZ01000572">
    <property type="protein sequence ID" value="CEM17121.1"/>
    <property type="molecule type" value="Genomic_DNA"/>
</dbReference>
<dbReference type="Pfam" id="PF00689">
    <property type="entry name" value="Cation_ATPase_C"/>
    <property type="match status" value="1"/>
</dbReference>
<dbReference type="Gene3D" id="2.70.150.10">
    <property type="entry name" value="Calcium-transporting ATPase, cytoplasmic transduction domain A"/>
    <property type="match status" value="1"/>
</dbReference>
<evidence type="ECO:0000256" key="7">
    <source>
        <dbReference type="ARBA" id="ARBA00022967"/>
    </source>
</evidence>
<dbReference type="PRINTS" id="PR00120">
    <property type="entry name" value="HATPASE"/>
</dbReference>
<keyword evidence="3 10" id="KW-0812">Transmembrane</keyword>
<keyword evidence="2" id="KW-0597">Phosphoprotein</keyword>
<dbReference type="InterPro" id="IPR004014">
    <property type="entry name" value="ATPase_P-typ_cation-transptr_N"/>
</dbReference>
<dbReference type="SUPFAM" id="SSF81653">
    <property type="entry name" value="Calcium ATPase, transduction domain A"/>
    <property type="match status" value="1"/>
</dbReference>
<feature type="transmembrane region" description="Helical" evidence="10">
    <location>
        <begin position="756"/>
        <end position="778"/>
    </location>
</feature>
<dbReference type="InterPro" id="IPR036412">
    <property type="entry name" value="HAD-like_sf"/>
</dbReference>
<evidence type="ECO:0000256" key="6">
    <source>
        <dbReference type="ARBA" id="ARBA00022842"/>
    </source>
</evidence>
<dbReference type="SMART" id="SM00831">
    <property type="entry name" value="Cation_ATPase_N"/>
    <property type="match status" value="1"/>
</dbReference>
<feature type="transmembrane region" description="Helical" evidence="10">
    <location>
        <begin position="284"/>
        <end position="306"/>
    </location>
</feature>
<dbReference type="GO" id="GO:0016887">
    <property type="term" value="F:ATP hydrolysis activity"/>
    <property type="evidence" value="ECO:0007669"/>
    <property type="project" value="InterPro"/>
</dbReference>
<keyword evidence="5" id="KW-0067">ATP-binding</keyword>
<evidence type="ECO:0000256" key="5">
    <source>
        <dbReference type="ARBA" id="ARBA00022840"/>
    </source>
</evidence>
<evidence type="ECO:0000256" key="4">
    <source>
        <dbReference type="ARBA" id="ARBA00022741"/>
    </source>
</evidence>
<feature type="transmembrane region" description="Helical" evidence="10">
    <location>
        <begin position="952"/>
        <end position="971"/>
    </location>
</feature>
<dbReference type="InterPro" id="IPR001757">
    <property type="entry name" value="P_typ_ATPase"/>
</dbReference>
<dbReference type="GO" id="GO:0005524">
    <property type="term" value="F:ATP binding"/>
    <property type="evidence" value="ECO:0007669"/>
    <property type="project" value="UniProtKB-KW"/>
</dbReference>
<dbReference type="PRINTS" id="PR00119">
    <property type="entry name" value="CATATPASE"/>
</dbReference>
<dbReference type="GO" id="GO:0012505">
    <property type="term" value="C:endomembrane system"/>
    <property type="evidence" value="ECO:0007669"/>
    <property type="project" value="UniProtKB-SubCell"/>
</dbReference>
<evidence type="ECO:0000259" key="11">
    <source>
        <dbReference type="SMART" id="SM00831"/>
    </source>
</evidence>
<dbReference type="InterPro" id="IPR023299">
    <property type="entry name" value="ATPase_P-typ_cyto_dom_N"/>
</dbReference>
<sequence>MSVADSVEASSVGGLPPILAEDNGGADASARPDIQLNDPSKAHLFAADEVFHVFGGTNSSDAQWVNQQRQLYGSNQLAEAKGKSLASVIFWNFVNPLTAILLAVLILACIIQEWIEAVVVVIVILLNAGVSIVQEWKSEQSMAAIRHLGGATSATVVRDGRKQQVPLGEVVVGDVVEMKQGDVVPADLRLMEINRLEVDEAVLTGESVPVVKTLARLPAPKEGEFDVAVGDRTNMCFRQTNIAQGSGRGVVVCVGTKTEIGKIAEKLSEGGSKKKTALTLAMEYLMYFLFGVGLVFAVFIFTAFRWEISKEAILYASATLVAILPEAAIVLITVTMAISVRRMAASNAIVRNMTALEQLGKVTDICSDKTGTLTEGNMRPAGLVLCDADGTPHEQLIPDGPRHNRRATWSTPLPELAGDDATLLRETLRALVLCSTAKLVPVHGHTEADPDELEGTGSPTELALMEMAHKIVYGLQDASIPNLDSAHAHWEARGTFDFDSTTKTMSTGWHDPGTLSSLVTVKGAPEAILPRCANNPGGNALLVETMEKLAQKGLRVLAVAQRTDLALPAPTDDITASERQDVEKDLRLLALVAVRDPPKNSSIIAVKKCFSAGIVVRMLTGDHPSTAEAIAKEIGIVPEGQAPKGTIMTGPVLDSMTDAELDAMTDLPLIVARSSPASKVRMVEALHRRKKVVAMTGDGVNDSPAIKQADVGVAMGITGSDVTKGVADIVIADDNFATIVSAVQEGRRIFTSISSFVMHLLSGNMAEAVTLLISLAFVTDTRDLPVFVLSPIAILFVNTVTGSGPAIGIALDECPPDLMMRPPVKEGLFTRETILDFTVYGTIMGGMTLAAFSIYIWGFAGGRSGLGYDCNGYYGKNCDDILRGRGIAFLTLNTLLLIHAYNCRHQRLPFWRSTLKNRVLWMSVLFGTLLCVPLLYIPFISETVFKHVGGSWEWGLVAGMTVLFMAFCEIYKMIKRAFFPPLYKLVDATKVAPKVPPTTADPSEGVQTV</sequence>
<feature type="transmembrane region" description="Helical" evidence="10">
    <location>
        <begin position="837"/>
        <end position="861"/>
    </location>
</feature>
<keyword evidence="9 10" id="KW-0472">Membrane</keyword>
<dbReference type="InterPro" id="IPR008250">
    <property type="entry name" value="ATPase_P-typ_transduc_dom_A_sf"/>
</dbReference>
<dbReference type="Pfam" id="PF13246">
    <property type="entry name" value="Cation_ATPase"/>
    <property type="match status" value="1"/>
</dbReference>
<feature type="domain" description="Cation-transporting P-type ATPase N-terminal" evidence="11">
    <location>
        <begin position="41"/>
        <end position="113"/>
    </location>
</feature>
<dbReference type="SUPFAM" id="SSF81665">
    <property type="entry name" value="Calcium ATPase, transmembrane domain M"/>
    <property type="match status" value="1"/>
</dbReference>
<evidence type="ECO:0000256" key="8">
    <source>
        <dbReference type="ARBA" id="ARBA00022989"/>
    </source>
</evidence>
<dbReference type="FunFam" id="2.70.150.10:FF:000160">
    <property type="entry name" value="Sarcoplasmic/endoplasmic reticulum calcium ATPase 1"/>
    <property type="match status" value="1"/>
</dbReference>
<evidence type="ECO:0000256" key="9">
    <source>
        <dbReference type="ARBA" id="ARBA00023136"/>
    </source>
</evidence>
<dbReference type="SFLD" id="SFLDF00027">
    <property type="entry name" value="p-type_atpase"/>
    <property type="match status" value="1"/>
</dbReference>
<dbReference type="Gene3D" id="3.40.1110.10">
    <property type="entry name" value="Calcium-transporting ATPase, cytoplasmic domain N"/>
    <property type="match status" value="1"/>
</dbReference>
<dbReference type="FunFam" id="3.40.50.1000:FF:000193">
    <property type="entry name" value="Plasma membrane calcium-transporting ATPase 2"/>
    <property type="match status" value="1"/>
</dbReference>
<feature type="transmembrane region" description="Helical" evidence="10">
    <location>
        <begin position="881"/>
        <end position="898"/>
    </location>
</feature>
<keyword evidence="4" id="KW-0547">Nucleotide-binding</keyword>
<dbReference type="SUPFAM" id="SSF81660">
    <property type="entry name" value="Metal cation-transporting ATPase, ATP-binding domain N"/>
    <property type="match status" value="1"/>
</dbReference>
<dbReference type="InterPro" id="IPR044492">
    <property type="entry name" value="P_typ_ATPase_HD_dom"/>
</dbReference>
<dbReference type="AlphaFoldDB" id="A0A0G4FRB5"/>
<feature type="transmembrane region" description="Helical" evidence="10">
    <location>
        <begin position="784"/>
        <end position="811"/>
    </location>
</feature>
<dbReference type="Pfam" id="PF00690">
    <property type="entry name" value="Cation_ATPase_N"/>
    <property type="match status" value="1"/>
</dbReference>
<dbReference type="Gene3D" id="1.20.1110.10">
    <property type="entry name" value="Calcium-transporting ATPase, transmembrane domain"/>
    <property type="match status" value="1"/>
</dbReference>
<feature type="transmembrane region" description="Helical" evidence="10">
    <location>
        <begin position="919"/>
        <end position="940"/>
    </location>
</feature>
<gene>
    <name evidence="12" type="ORF">Cvel_18381</name>
</gene>
<dbReference type="PROSITE" id="PS00154">
    <property type="entry name" value="ATPASE_E1_E2"/>
    <property type="match status" value="1"/>
</dbReference>
<keyword evidence="8 10" id="KW-1133">Transmembrane helix</keyword>
<feature type="transmembrane region" description="Helical" evidence="10">
    <location>
        <begin position="312"/>
        <end position="338"/>
    </location>
</feature>
<dbReference type="SUPFAM" id="SSF56784">
    <property type="entry name" value="HAD-like"/>
    <property type="match status" value="1"/>
</dbReference>